<keyword evidence="1" id="KW-0472">Membrane</keyword>
<dbReference type="AlphaFoldDB" id="A0A2S7X3S5"/>
<keyword evidence="1" id="KW-0812">Transmembrane</keyword>
<proteinExistence type="predicted"/>
<dbReference type="OrthoDB" id="9812260at2"/>
<dbReference type="Pfam" id="PF00990">
    <property type="entry name" value="GGDEF"/>
    <property type="match status" value="1"/>
</dbReference>
<dbReference type="SUPFAM" id="SSF55073">
    <property type="entry name" value="Nucleotide cyclase"/>
    <property type="match status" value="1"/>
</dbReference>
<comment type="caution">
    <text evidence="3">The sequence shown here is derived from an EMBL/GenBank/DDBJ whole genome shotgun (WGS) entry which is preliminary data.</text>
</comment>
<dbReference type="CDD" id="cd01949">
    <property type="entry name" value="GGDEF"/>
    <property type="match status" value="1"/>
</dbReference>
<keyword evidence="1" id="KW-1133">Transmembrane helix</keyword>
<evidence type="ECO:0000259" key="2">
    <source>
        <dbReference type="PROSITE" id="PS50887"/>
    </source>
</evidence>
<dbReference type="NCBIfam" id="TIGR00254">
    <property type="entry name" value="GGDEF"/>
    <property type="match status" value="1"/>
</dbReference>
<gene>
    <name evidence="3" type="ORF">BTO22_15330</name>
</gene>
<evidence type="ECO:0000313" key="4">
    <source>
        <dbReference type="Proteomes" id="UP000239263"/>
    </source>
</evidence>
<protein>
    <recommendedName>
        <fullName evidence="2">GGDEF domain-containing protein</fullName>
    </recommendedName>
</protein>
<feature type="domain" description="GGDEF" evidence="2">
    <location>
        <begin position="34"/>
        <end position="158"/>
    </location>
</feature>
<reference evidence="3 4" key="1">
    <citation type="submission" date="2016-12" db="EMBL/GenBank/DDBJ databases">
        <title>Diversity of luminous bacteria.</title>
        <authorList>
            <person name="Yoshizawa S."/>
            <person name="Kogure K."/>
        </authorList>
    </citation>
    <scope>NUCLEOTIDE SEQUENCE [LARGE SCALE GENOMIC DNA]</scope>
    <source>
        <strain evidence="3 4">ATCC 33715</strain>
    </source>
</reference>
<evidence type="ECO:0000313" key="3">
    <source>
        <dbReference type="EMBL" id="PQJ84860.1"/>
    </source>
</evidence>
<dbReference type="InterPro" id="IPR043128">
    <property type="entry name" value="Rev_trsase/Diguanyl_cyclase"/>
</dbReference>
<dbReference type="PANTHER" id="PTHR46663:SF2">
    <property type="entry name" value="GGDEF DOMAIN-CONTAINING PROTEIN"/>
    <property type="match status" value="1"/>
</dbReference>
<sequence length="158" mass="18129">MRVRLFLTKKVVLLTIAICCIVVIWIVEELHSKQQNFLLNLDLNKFKSINDTYGHAAGDEVLKEVAKRVVAVLRSNDIIARIGGDEYLVLLPRINQKKDIYDLITKIKSAVSDTPIEFNGVLICVDTTIGYSLFNTEMKSIDELLHKADRSMYFYKHR</sequence>
<dbReference type="PANTHER" id="PTHR46663">
    <property type="entry name" value="DIGUANYLATE CYCLASE DGCT-RELATED"/>
    <property type="match status" value="1"/>
</dbReference>
<name>A0A2S7X3S5_9GAMM</name>
<dbReference type="SMART" id="SM00267">
    <property type="entry name" value="GGDEF"/>
    <property type="match status" value="1"/>
</dbReference>
<dbReference type="Proteomes" id="UP000239263">
    <property type="component" value="Unassembled WGS sequence"/>
</dbReference>
<dbReference type="EMBL" id="MSCO01000002">
    <property type="protein sequence ID" value="PQJ84860.1"/>
    <property type="molecule type" value="Genomic_DNA"/>
</dbReference>
<dbReference type="RefSeq" id="WP_105056244.1">
    <property type="nucleotide sequence ID" value="NZ_CAWNRT010000002.1"/>
</dbReference>
<dbReference type="InterPro" id="IPR000160">
    <property type="entry name" value="GGDEF_dom"/>
</dbReference>
<dbReference type="InterPro" id="IPR052163">
    <property type="entry name" value="DGC-Regulatory_Protein"/>
</dbReference>
<dbReference type="InterPro" id="IPR029787">
    <property type="entry name" value="Nucleotide_cyclase"/>
</dbReference>
<dbReference type="PROSITE" id="PS50887">
    <property type="entry name" value="GGDEF"/>
    <property type="match status" value="1"/>
</dbReference>
<dbReference type="Gene3D" id="3.30.70.270">
    <property type="match status" value="1"/>
</dbReference>
<organism evidence="3 4">
    <name type="scientific">Aliivibrio sifiae</name>
    <dbReference type="NCBI Taxonomy" id="566293"/>
    <lineage>
        <taxon>Bacteria</taxon>
        <taxon>Pseudomonadati</taxon>
        <taxon>Pseudomonadota</taxon>
        <taxon>Gammaproteobacteria</taxon>
        <taxon>Vibrionales</taxon>
        <taxon>Vibrionaceae</taxon>
        <taxon>Aliivibrio</taxon>
    </lineage>
</organism>
<feature type="transmembrane region" description="Helical" evidence="1">
    <location>
        <begin position="7"/>
        <end position="27"/>
    </location>
</feature>
<accession>A0A2S7X3S5</accession>
<evidence type="ECO:0000256" key="1">
    <source>
        <dbReference type="SAM" id="Phobius"/>
    </source>
</evidence>